<feature type="non-terminal residue" evidence="1">
    <location>
        <position position="1"/>
    </location>
</feature>
<dbReference type="RefSeq" id="WP_007059234.1">
    <property type="nucleotide sequence ID" value="NZ_ACVI01000004.1"/>
</dbReference>
<evidence type="ECO:0000313" key="2">
    <source>
        <dbReference type="Proteomes" id="UP000004198"/>
    </source>
</evidence>
<name>C6PNI2_9CLOT</name>
<evidence type="ECO:0000313" key="1">
    <source>
        <dbReference type="EMBL" id="EET89109.1"/>
    </source>
</evidence>
<protein>
    <submittedName>
        <fullName evidence="1">Uncharacterized protein</fullName>
    </submittedName>
</protein>
<dbReference type="eggNOG" id="ENOG50341KY">
    <property type="taxonomic scope" value="Bacteria"/>
</dbReference>
<dbReference type="EMBL" id="ACVI01000004">
    <property type="protein sequence ID" value="EET89109.1"/>
    <property type="molecule type" value="Genomic_DNA"/>
</dbReference>
<comment type="caution">
    <text evidence="1">The sequence shown here is derived from an EMBL/GenBank/DDBJ whole genome shotgun (WGS) entry which is preliminary data.</text>
</comment>
<dbReference type="AlphaFoldDB" id="C6PNI2"/>
<dbReference type="Proteomes" id="UP000004198">
    <property type="component" value="Unassembled WGS sequence"/>
</dbReference>
<dbReference type="STRING" id="536227.Ccar_19350"/>
<keyword evidence="2" id="KW-1185">Reference proteome</keyword>
<sequence length="198" mass="23415">GDRLNRKDYMKKIYKNFYDFITECSSKELEYFILDSKFTTFFNTKIDEMIKEIGNEGKSNIEATIIFSTKGEIALIDSYIIGRYLANSYKIYMERHYKQDSLNKIVKYIVNGNKKSKKDFLILSFNELNNALKSMYSDIKCKKETVDKYRRLYNLEKCEDNQCLLLVAAILILEDICKFTRIEEEVLVEAINCHLDKM</sequence>
<accession>C6PNI2</accession>
<organism evidence="1 2">
    <name type="scientific">Clostridium carboxidivorans P7</name>
    <dbReference type="NCBI Taxonomy" id="536227"/>
    <lineage>
        <taxon>Bacteria</taxon>
        <taxon>Bacillati</taxon>
        <taxon>Bacillota</taxon>
        <taxon>Clostridia</taxon>
        <taxon>Eubacteriales</taxon>
        <taxon>Clostridiaceae</taxon>
        <taxon>Clostridium</taxon>
    </lineage>
</organism>
<gene>
    <name evidence="1" type="ORF">CcarbDRAFT_0349</name>
</gene>
<proteinExistence type="predicted"/>
<reference evidence="1 2" key="1">
    <citation type="submission" date="2009-06" db="EMBL/GenBank/DDBJ databases">
        <title>The draft genome of Clostridium carboxidivorans P7.</title>
        <authorList>
            <consortium name="US DOE Joint Genome Institute (JGI-PGF)"/>
            <person name="Lucas S."/>
            <person name="Copeland A."/>
            <person name="Lapidus A."/>
            <person name="Glavina del Rio T."/>
            <person name="Tice H."/>
            <person name="Bruce D."/>
            <person name="Goodwin L."/>
            <person name="Pitluck S."/>
            <person name="Larimer F."/>
            <person name="Land M.L."/>
            <person name="Hauser L."/>
            <person name="Hemme C.L."/>
        </authorList>
    </citation>
    <scope>NUCLEOTIDE SEQUENCE [LARGE SCALE GENOMIC DNA]</scope>
    <source>
        <strain evidence="1 2">P7</strain>
    </source>
</reference>
<dbReference type="OrthoDB" id="1924089at2"/>